<evidence type="ECO:0008006" key="3">
    <source>
        <dbReference type="Google" id="ProtNLM"/>
    </source>
</evidence>
<evidence type="ECO:0000313" key="2">
    <source>
        <dbReference type="EMBL" id="XCD14925.1"/>
    </source>
</evidence>
<feature type="transmembrane region" description="Helical" evidence="1">
    <location>
        <begin position="17"/>
        <end position="37"/>
    </location>
</feature>
<gene>
    <name evidence="2" type="ORF">PG915_09960</name>
</gene>
<feature type="transmembrane region" description="Helical" evidence="1">
    <location>
        <begin position="44"/>
        <end position="63"/>
    </location>
</feature>
<keyword evidence="1" id="KW-1133">Transmembrane helix</keyword>
<dbReference type="PANTHER" id="PTHR39157">
    <property type="entry name" value="INTEGRAL MEMBRANE PROTEIN-RELATED"/>
    <property type="match status" value="1"/>
</dbReference>
<protein>
    <recommendedName>
        <fullName evidence="3">DoxX family protein</fullName>
    </recommendedName>
</protein>
<feature type="transmembrane region" description="Helical" evidence="1">
    <location>
        <begin position="83"/>
        <end position="106"/>
    </location>
</feature>
<evidence type="ECO:0000256" key="1">
    <source>
        <dbReference type="SAM" id="Phobius"/>
    </source>
</evidence>
<proteinExistence type="predicted"/>
<dbReference type="EMBL" id="CP115920">
    <property type="protein sequence ID" value="XCD14925.1"/>
    <property type="molecule type" value="Genomic_DNA"/>
</dbReference>
<keyword evidence="1" id="KW-0812">Transmembrane</keyword>
<dbReference type="KEGG" id="vck:PG915_09960"/>
<organism evidence="2">
    <name type="scientific">Vibrio chaetopteri</name>
    <dbReference type="NCBI Taxonomy" id="3016528"/>
    <lineage>
        <taxon>Bacteria</taxon>
        <taxon>Pseudomonadati</taxon>
        <taxon>Pseudomonadota</taxon>
        <taxon>Gammaproteobacteria</taxon>
        <taxon>Vibrionales</taxon>
        <taxon>Vibrionaceae</taxon>
        <taxon>Vibrio</taxon>
    </lineage>
</organism>
<sequence length="170" mass="19883">MAHIDTLNQNLTNNRTIGYVFSLIRVYYGYLWFIAGYNKLTSDFSIVGFFNYFVLSEHSIVQFQAAKGEWGASIWLWFVESLFIPLAPMLNILIPVLEVFIGILLIIGYYRVLICYVACFLNFTFIMSGVVWPGIHFVFFQLLIAYSKNAHEISLDNYLIWRREQTLIHQ</sequence>
<reference evidence="2" key="1">
    <citation type="submission" date="2023-01" db="EMBL/GenBank/DDBJ databases">
        <title>Vibrio sp. CB1-14 genome sequencing.</title>
        <authorList>
            <person name="Otstavnykh N."/>
            <person name="Isaeva M."/>
            <person name="Meleshko D."/>
        </authorList>
    </citation>
    <scope>NUCLEOTIDE SEQUENCE</scope>
    <source>
        <strain evidence="2">CB1-14</strain>
    </source>
</reference>
<keyword evidence="1" id="KW-0472">Membrane</keyword>
<dbReference type="AlphaFoldDB" id="A0AAU8BE40"/>
<dbReference type="PANTHER" id="PTHR39157:SF1">
    <property type="entry name" value="DOXX FAMILY PROTEIN"/>
    <property type="match status" value="1"/>
</dbReference>
<accession>A0AAU8BE40</accession>
<feature type="transmembrane region" description="Helical" evidence="1">
    <location>
        <begin position="113"/>
        <end position="135"/>
    </location>
</feature>
<name>A0AAU8BE40_9VIBR</name>
<dbReference type="RefSeq" id="WP_353496392.1">
    <property type="nucleotide sequence ID" value="NZ_CP115920.1"/>
</dbReference>